<name>A0A0C2YI36_HEBCY</name>
<feature type="transmembrane region" description="Helical" evidence="1">
    <location>
        <begin position="53"/>
        <end position="71"/>
    </location>
</feature>
<dbReference type="HOGENOM" id="CLU_332615_0_0_1"/>
<feature type="transmembrane region" description="Helical" evidence="1">
    <location>
        <begin position="83"/>
        <end position="102"/>
    </location>
</feature>
<feature type="transmembrane region" description="Helical" evidence="1">
    <location>
        <begin position="237"/>
        <end position="260"/>
    </location>
</feature>
<feature type="transmembrane region" description="Helical" evidence="1">
    <location>
        <begin position="181"/>
        <end position="201"/>
    </location>
</feature>
<feature type="transmembrane region" description="Helical" evidence="1">
    <location>
        <begin position="280"/>
        <end position="309"/>
    </location>
</feature>
<reference evidence="3" key="2">
    <citation type="submission" date="2015-01" db="EMBL/GenBank/DDBJ databases">
        <title>Evolutionary Origins and Diversification of the Mycorrhizal Mutualists.</title>
        <authorList>
            <consortium name="DOE Joint Genome Institute"/>
            <consortium name="Mycorrhizal Genomics Consortium"/>
            <person name="Kohler A."/>
            <person name="Kuo A."/>
            <person name="Nagy L.G."/>
            <person name="Floudas D."/>
            <person name="Copeland A."/>
            <person name="Barry K.W."/>
            <person name="Cichocki N."/>
            <person name="Veneault-Fourrey C."/>
            <person name="LaButti K."/>
            <person name="Lindquist E.A."/>
            <person name="Lipzen A."/>
            <person name="Lundell T."/>
            <person name="Morin E."/>
            <person name="Murat C."/>
            <person name="Riley R."/>
            <person name="Ohm R."/>
            <person name="Sun H."/>
            <person name="Tunlid A."/>
            <person name="Henrissat B."/>
            <person name="Grigoriev I.V."/>
            <person name="Hibbett D.S."/>
            <person name="Martin F."/>
        </authorList>
    </citation>
    <scope>NUCLEOTIDE SEQUENCE [LARGE SCALE GENOMIC DNA]</scope>
    <source>
        <strain evidence="3">h7</strain>
    </source>
</reference>
<keyword evidence="3" id="KW-1185">Reference proteome</keyword>
<organism evidence="2 3">
    <name type="scientific">Hebeloma cylindrosporum</name>
    <dbReference type="NCBI Taxonomy" id="76867"/>
    <lineage>
        <taxon>Eukaryota</taxon>
        <taxon>Fungi</taxon>
        <taxon>Dikarya</taxon>
        <taxon>Basidiomycota</taxon>
        <taxon>Agaricomycotina</taxon>
        <taxon>Agaricomycetes</taxon>
        <taxon>Agaricomycetidae</taxon>
        <taxon>Agaricales</taxon>
        <taxon>Agaricineae</taxon>
        <taxon>Hymenogastraceae</taxon>
        <taxon>Hebeloma</taxon>
    </lineage>
</organism>
<evidence type="ECO:0000313" key="3">
    <source>
        <dbReference type="Proteomes" id="UP000053424"/>
    </source>
</evidence>
<evidence type="ECO:0000313" key="2">
    <source>
        <dbReference type="EMBL" id="KIM40712.1"/>
    </source>
</evidence>
<dbReference type="Proteomes" id="UP000053424">
    <property type="component" value="Unassembled WGS sequence"/>
</dbReference>
<proteinExistence type="predicted"/>
<dbReference type="EMBL" id="KN831782">
    <property type="protein sequence ID" value="KIM40712.1"/>
    <property type="molecule type" value="Genomic_DNA"/>
</dbReference>
<sequence>MSMVNGASVDYSYSPSGSTIELIDFASAPQSSRPSLRISSAGSGLSWHPKLTLYRLLVILSTVGLAAAKTATSYLNLTSASITLEWILGVAVFLFFHLLGAYEETNNPYFSWLFNFDCMDACLRKLVGVNRPHYISDEIDTRLRVGTPPLLTGYRIIVTLVVATIGMSKSALLYGHKPTEATAVECAFGVGVVTILYYVGLYEASSLKVYPKLFHVDYASALYYITETSFSCITETAVVFLYLLGVLIYGGVSYGFYLFLARAFSPEVAEKMEGTETMAMLVMSILIGVTSCTMVLGGAIGVLGVLYHLGRRYRASTLAGFIARLHTFFSFKIIMPGLLHLAVEVIQLIGDHSLRLVCSWLNLCVEPIVLSCVTLDFFAQAPATTIHQLETLASRKSGASKYTCTLKIASLFPRRDSKLLKECVRFLKWEPNGNTAEACVRTHLSAAISSLENVGSLVWIMFEHDPFWARQSVSDAITSLRFLRNLRLLLPGPVFRVPLNGLHLNRLIHLEMIFVAGICSDYDSSIVSEVAGAIAQSPSLAHLEVFYQDDYPPLVENFLAKRSPQMPLNFSHVAISDMQYNLRVKPQLHALRSLELINTAPFPPLEYLMQSRTLMTNFYRSLIDERILLERIVVDDVFPTFLDYLDSYSGVLTELSILYLYKPVAWQELDDLAARFYASILPKHIGSLEILNISPFFTCEWCFHPREHFLFSRATQLRFLNVSFAFTHSHTLDDSVSSIMRLPQTLHFLTSIKITAARRQEWRNLHWNPRCDDDYPAFTGQIDEFGDAIKNSINNFASTHDKEVFPQLRPIVEVEAGLPRWWRRTWGSRALLRTEVIKGSISDPGSEVTKSIIERGLYLQ</sequence>
<reference evidence="2 3" key="1">
    <citation type="submission" date="2014-04" db="EMBL/GenBank/DDBJ databases">
        <authorList>
            <consortium name="DOE Joint Genome Institute"/>
            <person name="Kuo A."/>
            <person name="Gay G."/>
            <person name="Dore J."/>
            <person name="Kohler A."/>
            <person name="Nagy L.G."/>
            <person name="Floudas D."/>
            <person name="Copeland A."/>
            <person name="Barry K.W."/>
            <person name="Cichocki N."/>
            <person name="Veneault-Fourrey C."/>
            <person name="LaButti K."/>
            <person name="Lindquist E.A."/>
            <person name="Lipzen A."/>
            <person name="Lundell T."/>
            <person name="Morin E."/>
            <person name="Murat C."/>
            <person name="Sun H."/>
            <person name="Tunlid A."/>
            <person name="Henrissat B."/>
            <person name="Grigoriev I.V."/>
            <person name="Hibbett D.S."/>
            <person name="Martin F."/>
            <person name="Nordberg H.P."/>
            <person name="Cantor M.N."/>
            <person name="Hua S.X."/>
        </authorList>
    </citation>
    <scope>NUCLEOTIDE SEQUENCE [LARGE SCALE GENOMIC DNA]</scope>
    <source>
        <strain evidence="3">h7</strain>
    </source>
</reference>
<keyword evidence="1" id="KW-1133">Transmembrane helix</keyword>
<accession>A0A0C2YI36</accession>
<evidence type="ECO:0000256" key="1">
    <source>
        <dbReference type="SAM" id="Phobius"/>
    </source>
</evidence>
<gene>
    <name evidence="2" type="ORF">M413DRAFT_28489</name>
</gene>
<dbReference type="AlphaFoldDB" id="A0A0C2YI36"/>
<keyword evidence="1" id="KW-0472">Membrane</keyword>
<dbReference type="OrthoDB" id="3541472at2759"/>
<feature type="transmembrane region" description="Helical" evidence="1">
    <location>
        <begin position="153"/>
        <end position="174"/>
    </location>
</feature>
<protein>
    <submittedName>
        <fullName evidence="2">Uncharacterized protein</fullName>
    </submittedName>
</protein>
<keyword evidence="1" id="KW-0812">Transmembrane</keyword>